<evidence type="ECO:0000313" key="2">
    <source>
        <dbReference type="EMBL" id="KAJ5585707.1"/>
    </source>
</evidence>
<dbReference type="Pfam" id="PF21269">
    <property type="entry name" value="TreT_GT1"/>
    <property type="match status" value="1"/>
</dbReference>
<name>A0AAD6DJ63_9EURO</name>
<protein>
    <recommendedName>
        <fullName evidence="1">Trehalose synthase N-terminal domain-containing protein</fullName>
    </recommendedName>
</protein>
<evidence type="ECO:0000313" key="3">
    <source>
        <dbReference type="Proteomes" id="UP001216150"/>
    </source>
</evidence>
<feature type="domain" description="Trehalose synthase N-terminal" evidence="1">
    <location>
        <begin position="69"/>
        <end position="229"/>
    </location>
</feature>
<gene>
    <name evidence="2" type="ORF">N7450_005494</name>
</gene>
<evidence type="ECO:0000259" key="1">
    <source>
        <dbReference type="Pfam" id="PF21269"/>
    </source>
</evidence>
<dbReference type="PANTHER" id="PTHR47779:SF2">
    <property type="entry name" value="SHOCK TREHALOSE SYNTHASE, PUTATIVE (AFU_ORTHOLOGUE AFUA_5G14780)-RELATED"/>
    <property type="match status" value="1"/>
</dbReference>
<sequence length="508" mass="57135">MIDRSFGVGNVPYLDIDNHGVVNIDASFHIHLAEAKGFQSSVTPQTWSLVQNYVADLKQRNIRIAIFGTTTQGNANANATRSLVRLSHSLGIDMRWYISDPSSNIAYLVEKMRKLLHGSASPQVNLSSDEKLQLLNWVYRNAKFHWLCPNGPLRSTQQGGAHVVIIDDASLSALALISKHHDSKRPVIFRSNQHISYSLSESFHSPQTDVLDFIWSTLKHADILAYQAPSQIEYPCIPRSKVGYTLASVDKFDGVNKDMKDWDQVVYGRQFNVSCRDSGTTTINYPNDKYILVEMATAPLVEHALTVLHAYKEYYELWKSSASPEHLPKLLLCVRQTHSHDSGDFFASITSHIALHMKDLQGSIVMNRIKPPEQVWNTLLSKAELVILFYDPEDYEERFLEAVHKGKAVLRTEPLGPYGSLVENRTNVSTVGVADFHAMSQSLFQNLTLGDHQDLCNFPPSNAWDEFTTAGNSVNWFYLASTLTKGKCIEPNGEYIYRLAQGRAKDTS</sequence>
<organism evidence="2 3">
    <name type="scientific">Penicillium hetheringtonii</name>
    <dbReference type="NCBI Taxonomy" id="911720"/>
    <lineage>
        <taxon>Eukaryota</taxon>
        <taxon>Fungi</taxon>
        <taxon>Dikarya</taxon>
        <taxon>Ascomycota</taxon>
        <taxon>Pezizomycotina</taxon>
        <taxon>Eurotiomycetes</taxon>
        <taxon>Eurotiomycetidae</taxon>
        <taxon>Eurotiales</taxon>
        <taxon>Aspergillaceae</taxon>
        <taxon>Penicillium</taxon>
    </lineage>
</organism>
<dbReference type="Proteomes" id="UP001216150">
    <property type="component" value="Unassembled WGS sequence"/>
</dbReference>
<dbReference type="PANTHER" id="PTHR47779">
    <property type="entry name" value="SYNTHASE (CCG-9), PUTATIVE (AFU_ORTHOLOGUE AFUA_3G12100)-RELATED"/>
    <property type="match status" value="1"/>
</dbReference>
<dbReference type="InterPro" id="IPR052078">
    <property type="entry name" value="Trehalose_Metab_GTase"/>
</dbReference>
<proteinExistence type="predicted"/>
<dbReference type="AlphaFoldDB" id="A0AAD6DJ63"/>
<reference evidence="2 3" key="1">
    <citation type="journal article" date="2023" name="IMA Fungus">
        <title>Comparative genomic study of the Penicillium genus elucidates a diverse pangenome and 15 lateral gene transfer events.</title>
        <authorList>
            <person name="Petersen C."/>
            <person name="Sorensen T."/>
            <person name="Nielsen M.R."/>
            <person name="Sondergaard T.E."/>
            <person name="Sorensen J.L."/>
            <person name="Fitzpatrick D.A."/>
            <person name="Frisvad J.C."/>
            <person name="Nielsen K.L."/>
        </authorList>
    </citation>
    <scope>NUCLEOTIDE SEQUENCE [LARGE SCALE GENOMIC DNA]</scope>
    <source>
        <strain evidence="2 3">IBT 29057</strain>
    </source>
</reference>
<keyword evidence="3" id="KW-1185">Reference proteome</keyword>
<accession>A0AAD6DJ63</accession>
<dbReference type="Gene3D" id="3.40.50.2000">
    <property type="entry name" value="Glycogen Phosphorylase B"/>
    <property type="match status" value="1"/>
</dbReference>
<comment type="caution">
    <text evidence="2">The sequence shown here is derived from an EMBL/GenBank/DDBJ whole genome shotgun (WGS) entry which is preliminary data.</text>
</comment>
<dbReference type="EMBL" id="JAQJAC010000004">
    <property type="protein sequence ID" value="KAJ5585707.1"/>
    <property type="molecule type" value="Genomic_DNA"/>
</dbReference>
<dbReference type="InterPro" id="IPR049438">
    <property type="entry name" value="TreT_GT1"/>
</dbReference>